<reference evidence="1 2" key="1">
    <citation type="submission" date="2021-05" db="EMBL/GenBank/DDBJ databases">
        <title>Genome Assembly of Synthetic Allotetraploid Brassica napus Reveals Homoeologous Exchanges between Subgenomes.</title>
        <authorList>
            <person name="Davis J.T."/>
        </authorList>
    </citation>
    <scope>NUCLEOTIDE SEQUENCE [LARGE SCALE GENOMIC DNA]</scope>
    <source>
        <strain evidence="2">cv. Da-Ae</strain>
        <tissue evidence="1">Seedling</tissue>
    </source>
</reference>
<dbReference type="EMBL" id="JAGKQM010000001">
    <property type="protein sequence ID" value="KAH0942088.1"/>
    <property type="molecule type" value="Genomic_DNA"/>
</dbReference>
<gene>
    <name evidence="1" type="ORF">HID58_001725</name>
</gene>
<proteinExistence type="predicted"/>
<dbReference type="Proteomes" id="UP000824890">
    <property type="component" value="Unassembled WGS sequence"/>
</dbReference>
<name>A0ABQ8EKA0_BRANA</name>
<evidence type="ECO:0000313" key="1">
    <source>
        <dbReference type="EMBL" id="KAH0942088.1"/>
    </source>
</evidence>
<comment type="caution">
    <text evidence="1">The sequence shown here is derived from an EMBL/GenBank/DDBJ whole genome shotgun (WGS) entry which is preliminary data.</text>
</comment>
<protein>
    <submittedName>
        <fullName evidence="1">Uncharacterized protein</fullName>
    </submittedName>
</protein>
<keyword evidence="2" id="KW-1185">Reference proteome</keyword>
<accession>A0ABQ8EKA0</accession>
<organism evidence="1 2">
    <name type="scientific">Brassica napus</name>
    <name type="common">Rape</name>
    <dbReference type="NCBI Taxonomy" id="3708"/>
    <lineage>
        <taxon>Eukaryota</taxon>
        <taxon>Viridiplantae</taxon>
        <taxon>Streptophyta</taxon>
        <taxon>Embryophyta</taxon>
        <taxon>Tracheophyta</taxon>
        <taxon>Spermatophyta</taxon>
        <taxon>Magnoliopsida</taxon>
        <taxon>eudicotyledons</taxon>
        <taxon>Gunneridae</taxon>
        <taxon>Pentapetalae</taxon>
        <taxon>rosids</taxon>
        <taxon>malvids</taxon>
        <taxon>Brassicales</taxon>
        <taxon>Brassicaceae</taxon>
        <taxon>Brassiceae</taxon>
        <taxon>Brassica</taxon>
    </lineage>
</organism>
<sequence length="277" mass="31344">MKKKIGFFVWTHPVWIHHISFWHKSTHFRNTNILRKVQFSLLAMNTLLRNLKGQIPSIDLSLTLNTVAGERTSCRREDASSNPGDIESVKKKLYVAKVWVRNFKKFKSSIMPMSMDPYGGEFQGTVGRSSKGRFSKSFGKPCTKSKYSSKYSNGLGFKLITDSVIFHGKNSPRSYSKGYLPSHASHVMIPTLSVSADQRERLAMFMEWLDQCAEKSGTGDDLGGQYKEKLPIRIKFPSPCRLGRIPTVSLARAVVYSTSNSAMITMEIMIDEIIEEE</sequence>
<evidence type="ECO:0000313" key="2">
    <source>
        <dbReference type="Proteomes" id="UP000824890"/>
    </source>
</evidence>